<feature type="region of interest" description="Disordered" evidence="7">
    <location>
        <begin position="225"/>
        <end position="244"/>
    </location>
</feature>
<comment type="subcellular location">
    <subcellularLocation>
        <location evidence="1 6">Nucleus</location>
    </subcellularLocation>
</comment>
<keyword evidence="4 6" id="KW-0804">Transcription</keyword>
<evidence type="ECO:0000256" key="7">
    <source>
        <dbReference type="SAM" id="MobiDB-lite"/>
    </source>
</evidence>
<sequence>MASAIRDGEPTTAEERANNLYQKGSEAPQGTIFFQRDLHNMQVAESLADLLNLIGILVGQHLFKPMTFENEPCWEVRSRDEADKLRRLTPDERLLYHHIEQVGSEGVWSKALRNRTNVTQQVMNKCLKNLESKELVQSVMSVKFPNRKMYLLKHLIPSEDIAGGPWQSDGEFDAPLIEIVTSLIHQYVEKETSVHVPGDWNDWVAHDRAAAIAKKRTQVQVSDIEDTPLPSYRPPRSRSHFVPRADPRYPTIQSIRKFIVDSNIIRERKVRDEDIEQLLDVMVLEGRLEKMKGKSYRTPPGTKNTDSFNGFVDAPCGTCPVFDQCMDEGPISARTCVYFGEWLGTESDVIHRVVSF</sequence>
<dbReference type="FunFam" id="1.10.10.10:FF:000116">
    <property type="entry name" value="DNA-directed RNA polymerase III subunit RPC6"/>
    <property type="match status" value="1"/>
</dbReference>
<evidence type="ECO:0000256" key="2">
    <source>
        <dbReference type="ARBA" id="ARBA00011038"/>
    </source>
</evidence>
<proteinExistence type="inferred from homology"/>
<comment type="similarity">
    <text evidence="2 6">Belongs to the eukaryotic RPC34/RPC39 RNA polymerase subunit family.</text>
</comment>
<dbReference type="AlphaFoldDB" id="A0A6A5WX11"/>
<organism evidence="8 9">
    <name type="scientific">Amniculicola lignicola CBS 123094</name>
    <dbReference type="NCBI Taxonomy" id="1392246"/>
    <lineage>
        <taxon>Eukaryota</taxon>
        <taxon>Fungi</taxon>
        <taxon>Dikarya</taxon>
        <taxon>Ascomycota</taxon>
        <taxon>Pezizomycotina</taxon>
        <taxon>Dothideomycetes</taxon>
        <taxon>Pleosporomycetidae</taxon>
        <taxon>Pleosporales</taxon>
        <taxon>Amniculicolaceae</taxon>
        <taxon>Amniculicola</taxon>
    </lineage>
</organism>
<protein>
    <recommendedName>
        <fullName evidence="6">DNA-directed RNA polymerase III subunit RPC6</fullName>
        <shortName evidence="6">RNA polymerase III subunit C6</shortName>
    </recommendedName>
</protein>
<evidence type="ECO:0000313" key="8">
    <source>
        <dbReference type="EMBL" id="KAF2006280.1"/>
    </source>
</evidence>
<dbReference type="InterPro" id="IPR036390">
    <property type="entry name" value="WH_DNA-bd_sf"/>
</dbReference>
<dbReference type="OrthoDB" id="613763at2759"/>
<keyword evidence="9" id="KW-1185">Reference proteome</keyword>
<evidence type="ECO:0000256" key="4">
    <source>
        <dbReference type="ARBA" id="ARBA00023163"/>
    </source>
</evidence>
<evidence type="ECO:0000256" key="5">
    <source>
        <dbReference type="ARBA" id="ARBA00023242"/>
    </source>
</evidence>
<dbReference type="PIRSF" id="PIRSF028763">
    <property type="entry name" value="RNA_pol_Rpc34"/>
    <property type="match status" value="1"/>
</dbReference>
<reference evidence="8" key="1">
    <citation type="journal article" date="2020" name="Stud. Mycol.">
        <title>101 Dothideomycetes genomes: a test case for predicting lifestyles and emergence of pathogens.</title>
        <authorList>
            <person name="Haridas S."/>
            <person name="Albert R."/>
            <person name="Binder M."/>
            <person name="Bloem J."/>
            <person name="Labutti K."/>
            <person name="Salamov A."/>
            <person name="Andreopoulos B."/>
            <person name="Baker S."/>
            <person name="Barry K."/>
            <person name="Bills G."/>
            <person name="Bluhm B."/>
            <person name="Cannon C."/>
            <person name="Castanera R."/>
            <person name="Culley D."/>
            <person name="Daum C."/>
            <person name="Ezra D."/>
            <person name="Gonzalez J."/>
            <person name="Henrissat B."/>
            <person name="Kuo A."/>
            <person name="Liang C."/>
            <person name="Lipzen A."/>
            <person name="Lutzoni F."/>
            <person name="Magnuson J."/>
            <person name="Mondo S."/>
            <person name="Nolan M."/>
            <person name="Ohm R."/>
            <person name="Pangilinan J."/>
            <person name="Park H.-J."/>
            <person name="Ramirez L."/>
            <person name="Alfaro M."/>
            <person name="Sun H."/>
            <person name="Tritt A."/>
            <person name="Yoshinaga Y."/>
            <person name="Zwiers L.-H."/>
            <person name="Turgeon B."/>
            <person name="Goodwin S."/>
            <person name="Spatafora J."/>
            <person name="Crous P."/>
            <person name="Grigoriev I."/>
        </authorList>
    </citation>
    <scope>NUCLEOTIDE SEQUENCE</scope>
    <source>
        <strain evidence="8">CBS 123094</strain>
    </source>
</reference>
<keyword evidence="5 6" id="KW-0539">Nucleus</keyword>
<keyword evidence="3 6" id="KW-0240">DNA-directed RNA polymerase</keyword>
<dbReference type="InterPro" id="IPR007832">
    <property type="entry name" value="RNA_pol_Rpc34"/>
</dbReference>
<dbReference type="Proteomes" id="UP000799779">
    <property type="component" value="Unassembled WGS sequence"/>
</dbReference>
<evidence type="ECO:0000256" key="1">
    <source>
        <dbReference type="ARBA" id="ARBA00004123"/>
    </source>
</evidence>
<evidence type="ECO:0000256" key="3">
    <source>
        <dbReference type="ARBA" id="ARBA00022478"/>
    </source>
</evidence>
<comment type="function">
    <text evidence="6">DNA-dependent RNA polymerase catalyzes the transcription of DNA into RNA using the four ribonucleoside triphosphates as substrates. Specific peripheric component of RNA polymerase III which synthesizes small RNAs, such as 5S rRNA and tRNAs.</text>
</comment>
<dbReference type="InterPro" id="IPR036388">
    <property type="entry name" value="WH-like_DNA-bd_sf"/>
</dbReference>
<dbReference type="GO" id="GO:0005666">
    <property type="term" value="C:RNA polymerase III complex"/>
    <property type="evidence" value="ECO:0007669"/>
    <property type="project" value="UniProtKB-UniRule"/>
</dbReference>
<name>A0A6A5WX11_9PLEO</name>
<accession>A0A6A5WX11</accession>
<dbReference type="GO" id="GO:0005737">
    <property type="term" value="C:cytoplasm"/>
    <property type="evidence" value="ECO:0007669"/>
    <property type="project" value="UniProtKB-ARBA"/>
</dbReference>
<evidence type="ECO:0000313" key="9">
    <source>
        <dbReference type="Proteomes" id="UP000799779"/>
    </source>
</evidence>
<dbReference type="Pfam" id="PF05158">
    <property type="entry name" value="RNA_pol_Rpc34"/>
    <property type="match status" value="1"/>
</dbReference>
<dbReference type="GO" id="GO:0005654">
    <property type="term" value="C:nucleoplasm"/>
    <property type="evidence" value="ECO:0007669"/>
    <property type="project" value="UniProtKB-ARBA"/>
</dbReference>
<dbReference type="SUPFAM" id="SSF46785">
    <property type="entry name" value="Winged helix' DNA-binding domain"/>
    <property type="match status" value="1"/>
</dbReference>
<dbReference type="GO" id="GO:0006383">
    <property type="term" value="P:transcription by RNA polymerase III"/>
    <property type="evidence" value="ECO:0007669"/>
    <property type="project" value="UniProtKB-UniRule"/>
</dbReference>
<dbReference type="InterPro" id="IPR016049">
    <property type="entry name" value="RNA_pol_Rpc34-like"/>
</dbReference>
<dbReference type="Gene3D" id="1.10.10.10">
    <property type="entry name" value="Winged helix-like DNA-binding domain superfamily/Winged helix DNA-binding domain"/>
    <property type="match status" value="1"/>
</dbReference>
<dbReference type="PANTHER" id="PTHR12780">
    <property type="entry name" value="RNA POLYMERASE III DNA DIRECTED , 39KD SUBUNIT-RELATED"/>
    <property type="match status" value="1"/>
</dbReference>
<dbReference type="EMBL" id="ML977560">
    <property type="protein sequence ID" value="KAF2006280.1"/>
    <property type="molecule type" value="Genomic_DNA"/>
</dbReference>
<gene>
    <name evidence="8" type="ORF">P154DRAFT_422849</name>
</gene>
<evidence type="ECO:0000256" key="6">
    <source>
        <dbReference type="PIRNR" id="PIRNR028763"/>
    </source>
</evidence>